<accession>A0A9P1C3T0</accession>
<keyword evidence="1" id="KW-0472">Membrane</keyword>
<feature type="transmembrane region" description="Helical" evidence="1">
    <location>
        <begin position="910"/>
        <end position="931"/>
    </location>
</feature>
<feature type="transmembrane region" description="Helical" evidence="1">
    <location>
        <begin position="763"/>
        <end position="783"/>
    </location>
</feature>
<evidence type="ECO:0000313" key="2">
    <source>
        <dbReference type="EMBL" id="CAI3983588.1"/>
    </source>
</evidence>
<feature type="transmembrane region" description="Helical" evidence="1">
    <location>
        <begin position="803"/>
        <end position="825"/>
    </location>
</feature>
<keyword evidence="1" id="KW-0812">Transmembrane</keyword>
<dbReference type="EMBL" id="CAMXCT010000817">
    <property type="protein sequence ID" value="CAI3983588.1"/>
    <property type="molecule type" value="Genomic_DNA"/>
</dbReference>
<sequence length="1119" mass="126769">MPENNANVEVGHEEEVETTDLIEMQEECASNALTDSSHPPDMPEGVEAEVANNLLITQDKFGVAMDLLQMTQSELFALGRSFELMLAALGGDRDRVGDAIYGAKTMSLMAVKESFMTPRAVLSLALFNGFRVLGHKSQDPEELRLFVETMAFKHLGLDITLDRVTRVMDAFMELMQQNVKELPAGSNLAWRKLLTYTGSCFRYINTTYGERLKVIQADWQQINAAAEHDTDENHSFKGMCAFSMGIMGEEAEGWMQELLEVFAVLVDRISKPASLLEECDLLSINMNNRYKDINFDKFKPVMLAALRSLLPKTWSMTHETAWEWLWFTISRNLVDATTKVKAYKAYNAHLFSTLGEEQFEHFRTTIYTDFFSKCATSQEWFKQSQTRLRYIADRVLRSSYDMYQKAKEDMMDELSALGLRHVGYGVPIELFAPFTDSCVIVMKRLISDVAKDENVKLSLKIEAVSTKQQGAQETDASDLMLEGFRWSIGLVARVLMRTITEGSTAVMQSINADDAKLLTKSLKEAPRAERSNLLLRVRVGSQCISPLYWALRSGAHTAAKTMLQDMLTIRADRDRYYYGVDDIFRLQPDVVEDILLEAPLLAVVLLDGLIWRSHKTKDGLRPVIYYLEHLVRDTDETKTFSRALISFVKYNNPKTIMHPILVFVLEVLWTHLAKRSFFLDRVLTMISFVVFLLATCFLNQPHMIGNPTAETCLAVARILVYSLGFVRLLYWHTSEFFRSYRHKDLEKVFSLNVPRYLMRGPELFSFALMLNMIAMMTVEPLFHCLRDEGRISYTCGAWNDEMSLAYEMMTVLGIFLYAIIVADIANISIELCEFKVLCTHAVKQVVLCISVVTCILLIFSFAIASMTREAALLTGSEFTNIGSIMTTLVQLAVGLMDTEKIHSISGESPYLLIVVVAYMLVVYSFFFNLLVSQLCGVYSGLAEDIQGYAMLARGEVILDTLKAIPMKRWQAFLTSMGLDQKVDFEEGDIGLAGGVKTWEPALTHPITQERQMRLRFRIGKLTLKEFGNQTQGAHPSRQAYCLCLSELNAGQRTEQGIDLLVSSVRVCISVRPSVRLFVCLFIYLHVSAQTYANVCLCNLCCGVKIVLPFMCRFCLLFIL</sequence>
<protein>
    <submittedName>
        <fullName evidence="4">Retrovirus-related Pol polyprotein from transposon TNT 1-94</fullName>
    </submittedName>
</protein>
<reference evidence="2" key="1">
    <citation type="submission" date="2022-10" db="EMBL/GenBank/DDBJ databases">
        <authorList>
            <person name="Chen Y."/>
            <person name="Dougan E. K."/>
            <person name="Chan C."/>
            <person name="Rhodes N."/>
            <person name="Thang M."/>
        </authorList>
    </citation>
    <scope>NUCLEOTIDE SEQUENCE</scope>
</reference>
<keyword evidence="5" id="KW-1185">Reference proteome</keyword>
<feature type="transmembrane region" description="Helical" evidence="1">
    <location>
        <begin position="878"/>
        <end position="898"/>
    </location>
</feature>
<feature type="transmembrane region" description="Helical" evidence="1">
    <location>
        <begin position="713"/>
        <end position="731"/>
    </location>
</feature>
<feature type="transmembrane region" description="Helical" evidence="1">
    <location>
        <begin position="682"/>
        <end position="701"/>
    </location>
</feature>
<dbReference type="EMBL" id="CAMXCT030000817">
    <property type="protein sequence ID" value="CAL4770900.1"/>
    <property type="molecule type" value="Genomic_DNA"/>
</dbReference>
<dbReference type="GO" id="GO:0020037">
    <property type="term" value="F:heme binding"/>
    <property type="evidence" value="ECO:0007669"/>
    <property type="project" value="InterPro"/>
</dbReference>
<evidence type="ECO:0000313" key="5">
    <source>
        <dbReference type="Proteomes" id="UP001152797"/>
    </source>
</evidence>
<evidence type="ECO:0000313" key="4">
    <source>
        <dbReference type="EMBL" id="CAL4770900.1"/>
    </source>
</evidence>
<dbReference type="InterPro" id="IPR009050">
    <property type="entry name" value="Globin-like_sf"/>
</dbReference>
<reference evidence="3" key="2">
    <citation type="submission" date="2024-04" db="EMBL/GenBank/DDBJ databases">
        <authorList>
            <person name="Chen Y."/>
            <person name="Shah S."/>
            <person name="Dougan E. K."/>
            <person name="Thang M."/>
            <person name="Chan C."/>
        </authorList>
    </citation>
    <scope>NUCLEOTIDE SEQUENCE [LARGE SCALE GENOMIC DNA]</scope>
</reference>
<evidence type="ECO:0000256" key="1">
    <source>
        <dbReference type="SAM" id="Phobius"/>
    </source>
</evidence>
<proteinExistence type="predicted"/>
<dbReference type="GO" id="GO:0019825">
    <property type="term" value="F:oxygen binding"/>
    <property type="evidence" value="ECO:0007669"/>
    <property type="project" value="InterPro"/>
</dbReference>
<dbReference type="EMBL" id="CAMXCT020000817">
    <property type="protein sequence ID" value="CAL1136963.1"/>
    <property type="molecule type" value="Genomic_DNA"/>
</dbReference>
<organism evidence="2">
    <name type="scientific">Cladocopium goreaui</name>
    <dbReference type="NCBI Taxonomy" id="2562237"/>
    <lineage>
        <taxon>Eukaryota</taxon>
        <taxon>Sar</taxon>
        <taxon>Alveolata</taxon>
        <taxon>Dinophyceae</taxon>
        <taxon>Suessiales</taxon>
        <taxon>Symbiodiniaceae</taxon>
        <taxon>Cladocopium</taxon>
    </lineage>
</organism>
<name>A0A9P1C3T0_9DINO</name>
<feature type="transmembrane region" description="Helical" evidence="1">
    <location>
        <begin position="845"/>
        <end position="866"/>
    </location>
</feature>
<comment type="caution">
    <text evidence="2">The sequence shown here is derived from an EMBL/GenBank/DDBJ whole genome shotgun (WGS) entry which is preliminary data.</text>
</comment>
<gene>
    <name evidence="2" type="ORF">C1SCF055_LOCUS11190</name>
</gene>
<dbReference type="OrthoDB" id="414811at2759"/>
<dbReference type="InterPro" id="IPR012292">
    <property type="entry name" value="Globin/Proto"/>
</dbReference>
<dbReference type="Proteomes" id="UP001152797">
    <property type="component" value="Unassembled WGS sequence"/>
</dbReference>
<dbReference type="Gene3D" id="1.10.490.10">
    <property type="entry name" value="Globins"/>
    <property type="match status" value="1"/>
</dbReference>
<dbReference type="SUPFAM" id="SSF46458">
    <property type="entry name" value="Globin-like"/>
    <property type="match status" value="1"/>
</dbReference>
<evidence type="ECO:0000313" key="3">
    <source>
        <dbReference type="EMBL" id="CAL1136963.1"/>
    </source>
</evidence>
<dbReference type="AlphaFoldDB" id="A0A9P1C3T0"/>
<keyword evidence="1" id="KW-1133">Transmembrane helix</keyword>